<sequence>MASLNSVPVYLVGSLCVALGLNCFARPAHEYERFGLPLESATPTRRRTTPDLGIVSPLIYLKGIREVTYGLTLIGLQFWGVATGVTVALAAFSLAGLGDAVVVWRYGGNQLRNKALGHGVTFVGMMGWAWWRATSA</sequence>
<gene>
    <name evidence="2" type="ORF">BDV25DRAFT_136635</name>
</gene>
<feature type="transmembrane region" description="Helical" evidence="1">
    <location>
        <begin position="115"/>
        <end position="131"/>
    </location>
</feature>
<protein>
    <recommendedName>
        <fullName evidence="4">DUF4267 domain-containing protein</fullName>
    </recommendedName>
</protein>
<dbReference type="Proteomes" id="UP000325780">
    <property type="component" value="Unassembled WGS sequence"/>
</dbReference>
<keyword evidence="1" id="KW-1133">Transmembrane helix</keyword>
<proteinExistence type="predicted"/>
<dbReference type="AlphaFoldDB" id="A0A5N6U528"/>
<evidence type="ECO:0000256" key="1">
    <source>
        <dbReference type="SAM" id="Phobius"/>
    </source>
</evidence>
<keyword evidence="1" id="KW-0472">Membrane</keyword>
<dbReference type="EMBL" id="ML742036">
    <property type="protein sequence ID" value="KAE8153696.1"/>
    <property type="molecule type" value="Genomic_DNA"/>
</dbReference>
<accession>A0A5N6U528</accession>
<name>A0A5N6U528_ASPAV</name>
<evidence type="ECO:0008006" key="4">
    <source>
        <dbReference type="Google" id="ProtNLM"/>
    </source>
</evidence>
<dbReference type="OrthoDB" id="5070419at2759"/>
<reference evidence="2 3" key="1">
    <citation type="submission" date="2019-04" db="EMBL/GenBank/DDBJ databases">
        <title>Friends and foes A comparative genomics study of 23 Aspergillus species from section Flavi.</title>
        <authorList>
            <consortium name="DOE Joint Genome Institute"/>
            <person name="Kjaerbolling I."/>
            <person name="Vesth T."/>
            <person name="Frisvad J.C."/>
            <person name="Nybo J.L."/>
            <person name="Theobald S."/>
            <person name="Kildgaard S."/>
            <person name="Isbrandt T."/>
            <person name="Kuo A."/>
            <person name="Sato A."/>
            <person name="Lyhne E.K."/>
            <person name="Kogle M.E."/>
            <person name="Wiebenga A."/>
            <person name="Kun R.S."/>
            <person name="Lubbers R.J."/>
            <person name="Makela M.R."/>
            <person name="Barry K."/>
            <person name="Chovatia M."/>
            <person name="Clum A."/>
            <person name="Daum C."/>
            <person name="Haridas S."/>
            <person name="He G."/>
            <person name="LaButti K."/>
            <person name="Lipzen A."/>
            <person name="Mondo S."/>
            <person name="Riley R."/>
            <person name="Salamov A."/>
            <person name="Simmons B.A."/>
            <person name="Magnuson J.K."/>
            <person name="Henrissat B."/>
            <person name="Mortensen U.H."/>
            <person name="Larsen T.O."/>
            <person name="Devries R.P."/>
            <person name="Grigoriev I.V."/>
            <person name="Machida M."/>
            <person name="Baker S.E."/>
            <person name="Andersen M.R."/>
        </authorList>
    </citation>
    <scope>NUCLEOTIDE SEQUENCE [LARGE SCALE GENOMIC DNA]</scope>
    <source>
        <strain evidence="2 3">IBT 18842</strain>
    </source>
</reference>
<dbReference type="Pfam" id="PF14087">
    <property type="entry name" value="DUF4267"/>
    <property type="match status" value="1"/>
</dbReference>
<dbReference type="InterPro" id="IPR025363">
    <property type="entry name" value="DUF4267"/>
</dbReference>
<keyword evidence="3" id="KW-1185">Reference proteome</keyword>
<feature type="transmembrane region" description="Helical" evidence="1">
    <location>
        <begin position="78"/>
        <end position="103"/>
    </location>
</feature>
<keyword evidence="1" id="KW-0812">Transmembrane</keyword>
<organism evidence="2 3">
    <name type="scientific">Aspergillus avenaceus</name>
    <dbReference type="NCBI Taxonomy" id="36643"/>
    <lineage>
        <taxon>Eukaryota</taxon>
        <taxon>Fungi</taxon>
        <taxon>Dikarya</taxon>
        <taxon>Ascomycota</taxon>
        <taxon>Pezizomycotina</taxon>
        <taxon>Eurotiomycetes</taxon>
        <taxon>Eurotiomycetidae</taxon>
        <taxon>Eurotiales</taxon>
        <taxon>Aspergillaceae</taxon>
        <taxon>Aspergillus</taxon>
        <taxon>Aspergillus subgen. Circumdati</taxon>
    </lineage>
</organism>
<evidence type="ECO:0000313" key="2">
    <source>
        <dbReference type="EMBL" id="KAE8153696.1"/>
    </source>
</evidence>
<evidence type="ECO:0000313" key="3">
    <source>
        <dbReference type="Proteomes" id="UP000325780"/>
    </source>
</evidence>